<dbReference type="PANTHER" id="PTHR13847">
    <property type="entry name" value="SARCOSINE DEHYDROGENASE-RELATED"/>
    <property type="match status" value="1"/>
</dbReference>
<dbReference type="Gene3D" id="3.50.50.60">
    <property type="entry name" value="FAD/NAD(P)-binding domain"/>
    <property type="match status" value="1"/>
</dbReference>
<keyword evidence="4" id="KW-1185">Reference proteome</keyword>
<accession>A0A438BG63</accession>
<evidence type="ECO:0000313" key="3">
    <source>
        <dbReference type="EMBL" id="RVW09996.1"/>
    </source>
</evidence>
<dbReference type="Pfam" id="PF01266">
    <property type="entry name" value="DAO"/>
    <property type="match status" value="1"/>
</dbReference>
<dbReference type="InterPro" id="IPR006076">
    <property type="entry name" value="FAD-dep_OxRdtase"/>
</dbReference>
<protein>
    <submittedName>
        <fullName evidence="3">FAD-binding oxidoreductase</fullName>
    </submittedName>
</protein>
<organism evidence="3 4">
    <name type="scientific">Prescottella agglutinans</name>
    <dbReference type="NCBI Taxonomy" id="1644129"/>
    <lineage>
        <taxon>Bacteria</taxon>
        <taxon>Bacillati</taxon>
        <taxon>Actinomycetota</taxon>
        <taxon>Actinomycetes</taxon>
        <taxon>Mycobacteriales</taxon>
        <taxon>Nocardiaceae</taxon>
        <taxon>Prescottella</taxon>
    </lineage>
</organism>
<evidence type="ECO:0000313" key="4">
    <source>
        <dbReference type="Proteomes" id="UP000286208"/>
    </source>
</evidence>
<sequence>MTGHTTERARIVIVGGGLEGLAIAWQLAERGETDVLVLERDTLCSGMTGKSSGIIRCHYGVRSLAAMARYGVEVFAGAREIFGTDIGFRQTGYIVGVGEGNVAPLHANVEMHRELGVPVESIDADTVRSLWPGIHLDDFAGFAYEPLGGHGDAYMTGMAYGARARGLGVRIRQSTKVVRLVSDDFGSVRGVLCDDGTEILCDTVVLATGAWSPTLAATAGVHLPIRAQREQLVLVDQGEPTPDVPTFSDLVNLQYIRREPNGHLLVGNSDHSAPEFADPDAYLNRATDDFVETAIGKLERILPDTPDARLASSYAGCYDITPDYNPIIGPSPADGLFLAVGFSGHGFKISPAVGRLAADLLLDGISGDPAVDGADFRYSRFEEGKPLTSLHPYAGAGEMR</sequence>
<dbReference type="GO" id="GO:0005737">
    <property type="term" value="C:cytoplasm"/>
    <property type="evidence" value="ECO:0007669"/>
    <property type="project" value="TreeGrafter"/>
</dbReference>
<reference evidence="3 4" key="1">
    <citation type="submission" date="2018-11" db="EMBL/GenBank/DDBJ databases">
        <title>Rhodococcus spongicola sp. nov. and Rhodococcus xishaensis sp. nov. from marine sponges.</title>
        <authorList>
            <person name="Li L."/>
            <person name="Lin H.W."/>
        </authorList>
    </citation>
    <scope>NUCLEOTIDE SEQUENCE [LARGE SCALE GENOMIC DNA]</scope>
    <source>
        <strain evidence="3 4">CCTCC AB2014297</strain>
    </source>
</reference>
<evidence type="ECO:0000259" key="2">
    <source>
        <dbReference type="Pfam" id="PF01266"/>
    </source>
</evidence>
<name>A0A438BG63_9NOCA</name>
<dbReference type="Proteomes" id="UP000286208">
    <property type="component" value="Unassembled WGS sequence"/>
</dbReference>
<dbReference type="PANTHER" id="PTHR13847:SF287">
    <property type="entry name" value="FAD-DEPENDENT OXIDOREDUCTASE DOMAIN-CONTAINING PROTEIN 1"/>
    <property type="match status" value="1"/>
</dbReference>
<proteinExistence type="predicted"/>
<dbReference type="GO" id="GO:0016491">
    <property type="term" value="F:oxidoreductase activity"/>
    <property type="evidence" value="ECO:0007669"/>
    <property type="project" value="UniProtKB-KW"/>
</dbReference>
<dbReference type="SUPFAM" id="SSF51905">
    <property type="entry name" value="FAD/NAD(P)-binding domain"/>
    <property type="match status" value="1"/>
</dbReference>
<keyword evidence="1" id="KW-0560">Oxidoreductase</keyword>
<dbReference type="Gene3D" id="3.30.9.10">
    <property type="entry name" value="D-Amino Acid Oxidase, subunit A, domain 2"/>
    <property type="match status" value="1"/>
</dbReference>
<evidence type="ECO:0000256" key="1">
    <source>
        <dbReference type="ARBA" id="ARBA00023002"/>
    </source>
</evidence>
<gene>
    <name evidence="3" type="ORF">EGT67_07120</name>
</gene>
<feature type="domain" description="FAD dependent oxidoreductase" evidence="2">
    <location>
        <begin position="10"/>
        <end position="360"/>
    </location>
</feature>
<comment type="caution">
    <text evidence="3">The sequence shown here is derived from an EMBL/GenBank/DDBJ whole genome shotgun (WGS) entry which is preliminary data.</text>
</comment>
<dbReference type="OrthoDB" id="9806452at2"/>
<dbReference type="AlphaFoldDB" id="A0A438BG63"/>
<dbReference type="RefSeq" id="WP_127915375.1">
    <property type="nucleotide sequence ID" value="NZ_RKLP01000003.1"/>
</dbReference>
<dbReference type="InterPro" id="IPR036188">
    <property type="entry name" value="FAD/NAD-bd_sf"/>
</dbReference>
<dbReference type="EMBL" id="RKLP01000003">
    <property type="protein sequence ID" value="RVW09996.1"/>
    <property type="molecule type" value="Genomic_DNA"/>
</dbReference>